<dbReference type="EMBL" id="BK016081">
    <property type="protein sequence ID" value="DAF93278.1"/>
    <property type="molecule type" value="Genomic_DNA"/>
</dbReference>
<evidence type="ECO:0000256" key="1">
    <source>
        <dbReference type="SAM" id="MobiDB-lite"/>
    </source>
</evidence>
<evidence type="ECO:0000313" key="2">
    <source>
        <dbReference type="EMBL" id="DAF93278.1"/>
    </source>
</evidence>
<sequence length="41" mass="4291">MHLLSPLGTPGVPKPRGGQLSTWAAAQDRPAPLGDWRRGAA</sequence>
<protein>
    <submittedName>
        <fullName evidence="2">Uncharacterized protein</fullName>
    </submittedName>
</protein>
<proteinExistence type="predicted"/>
<name>A0A8S5UFW5_9VIRU</name>
<organism evidence="2">
    <name type="scientific">Phage sp. ctR9T2</name>
    <dbReference type="NCBI Taxonomy" id="2825795"/>
    <lineage>
        <taxon>Viruses</taxon>
    </lineage>
</organism>
<accession>A0A8S5UFW5</accession>
<feature type="region of interest" description="Disordered" evidence="1">
    <location>
        <begin position="1"/>
        <end position="41"/>
    </location>
</feature>
<reference evidence="2" key="1">
    <citation type="journal article" date="2021" name="Proc. Natl. Acad. Sci. U.S.A.">
        <title>A Catalog of Tens of Thousands of Viruses from Human Metagenomes Reveals Hidden Associations with Chronic Diseases.</title>
        <authorList>
            <person name="Tisza M.J."/>
            <person name="Buck C.B."/>
        </authorList>
    </citation>
    <scope>NUCLEOTIDE SEQUENCE</scope>
    <source>
        <strain evidence="2">CtR9T2</strain>
    </source>
</reference>